<gene>
    <name evidence="3" type="ORF">D9613_012699</name>
</gene>
<name>A0A8H4VLM1_9AGAR</name>
<dbReference type="AlphaFoldDB" id="A0A8H4VLM1"/>
<evidence type="ECO:0000259" key="2">
    <source>
        <dbReference type="Pfam" id="PF20151"/>
    </source>
</evidence>
<evidence type="ECO:0000313" key="4">
    <source>
        <dbReference type="Proteomes" id="UP000521872"/>
    </source>
</evidence>
<dbReference type="InterPro" id="IPR045340">
    <property type="entry name" value="DUF6533"/>
</dbReference>
<accession>A0A8H4VLM1</accession>
<evidence type="ECO:0000256" key="1">
    <source>
        <dbReference type="SAM" id="Phobius"/>
    </source>
</evidence>
<feature type="transmembrane region" description="Helical" evidence="1">
    <location>
        <begin position="58"/>
        <end position="82"/>
    </location>
</feature>
<dbReference type="Pfam" id="PF20151">
    <property type="entry name" value="DUF6533"/>
    <property type="match status" value="1"/>
</dbReference>
<dbReference type="Proteomes" id="UP000521872">
    <property type="component" value="Unassembled WGS sequence"/>
</dbReference>
<keyword evidence="4" id="KW-1185">Reference proteome</keyword>
<proteinExistence type="predicted"/>
<keyword evidence="1" id="KW-0812">Transmembrane</keyword>
<reference evidence="3 4" key="1">
    <citation type="submission" date="2019-12" db="EMBL/GenBank/DDBJ databases">
        <authorList>
            <person name="Floudas D."/>
            <person name="Bentzer J."/>
            <person name="Ahren D."/>
            <person name="Johansson T."/>
            <person name="Persson P."/>
            <person name="Tunlid A."/>
        </authorList>
    </citation>
    <scope>NUCLEOTIDE SEQUENCE [LARGE SCALE GENOMIC DNA]</scope>
    <source>
        <strain evidence="3 4">CBS 102.39</strain>
    </source>
</reference>
<keyword evidence="1" id="KW-1133">Transmembrane helix</keyword>
<keyword evidence="1" id="KW-0472">Membrane</keyword>
<evidence type="ECO:0000313" key="3">
    <source>
        <dbReference type="EMBL" id="KAF4612570.1"/>
    </source>
</evidence>
<feature type="transmembrane region" description="Helical" evidence="1">
    <location>
        <begin position="137"/>
        <end position="157"/>
    </location>
</feature>
<feature type="transmembrane region" description="Helical" evidence="1">
    <location>
        <begin position="177"/>
        <end position="195"/>
    </location>
</feature>
<dbReference type="EMBL" id="JAACJL010000048">
    <property type="protein sequence ID" value="KAF4612570.1"/>
    <property type="molecule type" value="Genomic_DNA"/>
</dbReference>
<organism evidence="3 4">
    <name type="scientific">Agrocybe pediades</name>
    <dbReference type="NCBI Taxonomy" id="84607"/>
    <lineage>
        <taxon>Eukaryota</taxon>
        <taxon>Fungi</taxon>
        <taxon>Dikarya</taxon>
        <taxon>Basidiomycota</taxon>
        <taxon>Agaricomycotina</taxon>
        <taxon>Agaricomycetes</taxon>
        <taxon>Agaricomycetidae</taxon>
        <taxon>Agaricales</taxon>
        <taxon>Agaricineae</taxon>
        <taxon>Strophariaceae</taxon>
        <taxon>Agrocybe</taxon>
    </lineage>
</organism>
<sequence>MDSLSMNATEEASILQSLRLRKQLALAMLSVLLYEYAVTCKNEYRHIWRKPFNVVLGIYLFSRYFALTFQVVNTLLVLIGPLSEPVTSERTCSVWIAFQVASTTSLVMALDIILMLRRIFKVRYNSVCEPLHMHPSFKYLGVAGGVLHIWLAILTAAKWNLAKMGIPVAKLVARDSAWTITLVFVLLAFLFPYSIRSNGAKAEINFMCPTTLISIATCRVIMNMRTLAFQEETANATAGLRSTDDLDMIYLEQLNVTDWVNGAS</sequence>
<comment type="caution">
    <text evidence="3">The sequence shown here is derived from an EMBL/GenBank/DDBJ whole genome shotgun (WGS) entry which is preliminary data.</text>
</comment>
<feature type="domain" description="DUF6533" evidence="2">
    <location>
        <begin position="24"/>
        <end position="67"/>
    </location>
</feature>
<feature type="transmembrane region" description="Helical" evidence="1">
    <location>
        <begin position="94"/>
        <end position="116"/>
    </location>
</feature>
<protein>
    <recommendedName>
        <fullName evidence="2">DUF6533 domain-containing protein</fullName>
    </recommendedName>
</protein>